<evidence type="ECO:0000259" key="1">
    <source>
        <dbReference type="Pfam" id="PF04273"/>
    </source>
</evidence>
<sequence>MPSYSKIAEGFYASGQIAPEDLAEIAGLGVRTIVNNRPDGEGGPEQPTSEEMGAAAVAAGLAYHYLPMTPQSLSPELLERFRAVVEGSPGPVLAHCKSGARSTALWALSETCHNAADIDATLEKARAGGYDLGGMRPMIEQYIAWHEVQRGA</sequence>
<dbReference type="Pfam" id="PF04273">
    <property type="entry name" value="BLH_phosphatase"/>
    <property type="match status" value="1"/>
</dbReference>
<dbReference type="NCBIfam" id="TIGR01244">
    <property type="entry name" value="TIGR01244 family sulfur transferase"/>
    <property type="match status" value="1"/>
</dbReference>
<dbReference type="CDD" id="cd14503">
    <property type="entry name" value="PTP-bact"/>
    <property type="match status" value="1"/>
</dbReference>
<dbReference type="RefSeq" id="WP_089229594.1">
    <property type="nucleotide sequence ID" value="NZ_FWZX01000015.1"/>
</dbReference>
<gene>
    <name evidence="2" type="ORF">SAMN05428998_11564</name>
</gene>
<organism evidence="2 3">
    <name type="scientific">Tistlia consotensis USBA 355</name>
    <dbReference type="NCBI Taxonomy" id="560819"/>
    <lineage>
        <taxon>Bacteria</taxon>
        <taxon>Pseudomonadati</taxon>
        <taxon>Pseudomonadota</taxon>
        <taxon>Alphaproteobacteria</taxon>
        <taxon>Rhodospirillales</taxon>
        <taxon>Rhodovibrionaceae</taxon>
        <taxon>Tistlia</taxon>
    </lineage>
</organism>
<dbReference type="GO" id="GO:0016787">
    <property type="term" value="F:hydrolase activity"/>
    <property type="evidence" value="ECO:0007669"/>
    <property type="project" value="InterPro"/>
</dbReference>
<evidence type="ECO:0000313" key="3">
    <source>
        <dbReference type="Proteomes" id="UP000192917"/>
    </source>
</evidence>
<keyword evidence="3" id="KW-1185">Reference proteome</keyword>
<dbReference type="Gene3D" id="3.90.190.10">
    <property type="entry name" value="Protein tyrosine phosphatase superfamily"/>
    <property type="match status" value="1"/>
</dbReference>
<evidence type="ECO:0000313" key="2">
    <source>
        <dbReference type="EMBL" id="SMF43485.1"/>
    </source>
</evidence>
<feature type="domain" description="Beta-lactamase hydrolase-like protein phosphatase-like" evidence="1">
    <location>
        <begin position="7"/>
        <end position="111"/>
    </location>
</feature>
<protein>
    <submittedName>
        <fullName evidence="2">Sulfide:quinone oxidoreductase</fullName>
    </submittedName>
</protein>
<dbReference type="InterPro" id="IPR029021">
    <property type="entry name" value="Prot-tyrosine_phosphatase-like"/>
</dbReference>
<proteinExistence type="predicted"/>
<name>A0A1Y6C3H7_9PROT</name>
<dbReference type="SUPFAM" id="SSF52799">
    <property type="entry name" value="(Phosphotyrosine protein) phosphatases II"/>
    <property type="match status" value="1"/>
</dbReference>
<dbReference type="EMBL" id="FWZX01000015">
    <property type="protein sequence ID" value="SMF43485.1"/>
    <property type="molecule type" value="Genomic_DNA"/>
</dbReference>
<dbReference type="InterPro" id="IPR005939">
    <property type="entry name" value="BLH_phosphatase-like"/>
</dbReference>
<accession>A0A1Y6C3H7</accession>
<dbReference type="AlphaFoldDB" id="A0A1Y6C3H7"/>
<dbReference type="Proteomes" id="UP000192917">
    <property type="component" value="Unassembled WGS sequence"/>
</dbReference>
<reference evidence="2 3" key="1">
    <citation type="submission" date="2017-04" db="EMBL/GenBank/DDBJ databases">
        <authorList>
            <person name="Afonso C.L."/>
            <person name="Miller P.J."/>
            <person name="Scott M.A."/>
            <person name="Spackman E."/>
            <person name="Goraichik I."/>
            <person name="Dimitrov K.M."/>
            <person name="Suarez D.L."/>
            <person name="Swayne D.E."/>
        </authorList>
    </citation>
    <scope>NUCLEOTIDE SEQUENCE [LARGE SCALE GENOMIC DNA]</scope>
    <source>
        <strain evidence="2 3">USBA 355</strain>
    </source>
</reference>
<dbReference type="STRING" id="560819.SAMN05428998_11564"/>